<dbReference type="EMBL" id="CAJHJT010000001">
    <property type="protein sequence ID" value="CAD6994912.1"/>
    <property type="molecule type" value="Genomic_DNA"/>
</dbReference>
<reference evidence="1" key="1">
    <citation type="submission" date="2020-11" db="EMBL/GenBank/DDBJ databases">
        <authorList>
            <person name="Whitehead M."/>
        </authorList>
    </citation>
    <scope>NUCLEOTIDE SEQUENCE</scope>
    <source>
        <strain evidence="1">EGII</strain>
    </source>
</reference>
<gene>
    <name evidence="1" type="ORF">CCAP1982_LOCUS3647</name>
</gene>
<evidence type="ECO:0000313" key="1">
    <source>
        <dbReference type="EMBL" id="CAD6994912.1"/>
    </source>
</evidence>
<sequence length="86" mass="9743">MSSERCIDFAYFISLLPQRGIIWDTITDHLDTLLRLEETYSERLSQPESEQAVTPVELPLQLTVDLADSLALMMPETTLTSAVDQE</sequence>
<evidence type="ECO:0000313" key="2">
    <source>
        <dbReference type="Proteomes" id="UP000606786"/>
    </source>
</evidence>
<dbReference type="AlphaFoldDB" id="A0A811U6N6"/>
<comment type="caution">
    <text evidence="1">The sequence shown here is derived from an EMBL/GenBank/DDBJ whole genome shotgun (WGS) entry which is preliminary data.</text>
</comment>
<proteinExistence type="predicted"/>
<keyword evidence="2" id="KW-1185">Reference proteome</keyword>
<protein>
    <submittedName>
        <fullName evidence="1">(Mediterranean fruit fly) hypothetical protein</fullName>
    </submittedName>
</protein>
<name>A0A811U6N6_CERCA</name>
<organism evidence="1 2">
    <name type="scientific">Ceratitis capitata</name>
    <name type="common">Mediterranean fruit fly</name>
    <name type="synonym">Tephritis capitata</name>
    <dbReference type="NCBI Taxonomy" id="7213"/>
    <lineage>
        <taxon>Eukaryota</taxon>
        <taxon>Metazoa</taxon>
        <taxon>Ecdysozoa</taxon>
        <taxon>Arthropoda</taxon>
        <taxon>Hexapoda</taxon>
        <taxon>Insecta</taxon>
        <taxon>Pterygota</taxon>
        <taxon>Neoptera</taxon>
        <taxon>Endopterygota</taxon>
        <taxon>Diptera</taxon>
        <taxon>Brachycera</taxon>
        <taxon>Muscomorpha</taxon>
        <taxon>Tephritoidea</taxon>
        <taxon>Tephritidae</taxon>
        <taxon>Ceratitis</taxon>
        <taxon>Ceratitis</taxon>
    </lineage>
</organism>
<dbReference type="Proteomes" id="UP000606786">
    <property type="component" value="Unassembled WGS sequence"/>
</dbReference>
<accession>A0A811U6N6</accession>